<organism evidence="1">
    <name type="scientific">Desulfobacca acetoxidans</name>
    <dbReference type="NCBI Taxonomy" id="60893"/>
    <lineage>
        <taxon>Bacteria</taxon>
        <taxon>Pseudomonadati</taxon>
        <taxon>Thermodesulfobacteriota</taxon>
        <taxon>Desulfobaccia</taxon>
        <taxon>Desulfobaccales</taxon>
        <taxon>Desulfobaccaceae</taxon>
        <taxon>Desulfobacca</taxon>
    </lineage>
</organism>
<dbReference type="GO" id="GO:0006281">
    <property type="term" value="P:DNA repair"/>
    <property type="evidence" value="ECO:0007669"/>
    <property type="project" value="InterPro"/>
</dbReference>
<gene>
    <name evidence="1" type="ORF">ENT08_01375</name>
</gene>
<evidence type="ECO:0000313" key="1">
    <source>
        <dbReference type="EMBL" id="HGS04388.1"/>
    </source>
</evidence>
<comment type="caution">
    <text evidence="1">The sequence shown here is derived from an EMBL/GenBank/DDBJ whole genome shotgun (WGS) entry which is preliminary data.</text>
</comment>
<dbReference type="SUPFAM" id="SSF48150">
    <property type="entry name" value="DNA-glycosylase"/>
    <property type="match status" value="1"/>
</dbReference>
<dbReference type="InterPro" id="IPR011257">
    <property type="entry name" value="DNA_glycosylase"/>
</dbReference>
<accession>A0A7V4G6P3</accession>
<dbReference type="Gene3D" id="1.10.340.30">
    <property type="entry name" value="Hypothetical protein, domain 2"/>
    <property type="match status" value="1"/>
</dbReference>
<protein>
    <submittedName>
        <fullName evidence="1">Iron-sulfur cluster loop</fullName>
    </submittedName>
</protein>
<proteinExistence type="predicted"/>
<reference evidence="1" key="1">
    <citation type="journal article" date="2020" name="mSystems">
        <title>Genome- and Community-Level Interaction Insights into Carbon Utilization and Element Cycling Functions of Hydrothermarchaeota in Hydrothermal Sediment.</title>
        <authorList>
            <person name="Zhou Z."/>
            <person name="Liu Y."/>
            <person name="Xu W."/>
            <person name="Pan J."/>
            <person name="Luo Z.H."/>
            <person name="Li M."/>
        </authorList>
    </citation>
    <scope>NUCLEOTIDE SEQUENCE [LARGE SCALE GENOMIC DNA]</scope>
    <source>
        <strain evidence="1">SpSt-548</strain>
    </source>
</reference>
<name>A0A7V4G6P3_9BACT</name>
<dbReference type="GO" id="GO:0003824">
    <property type="term" value="F:catalytic activity"/>
    <property type="evidence" value="ECO:0007669"/>
    <property type="project" value="InterPro"/>
</dbReference>
<dbReference type="Gene3D" id="1.10.1670.10">
    <property type="entry name" value="Helix-hairpin-Helix base-excision DNA repair enzymes (C-terminal)"/>
    <property type="match status" value="1"/>
</dbReference>
<dbReference type="AlphaFoldDB" id="A0A7V4G6P3"/>
<dbReference type="InterPro" id="IPR023170">
    <property type="entry name" value="HhH_base_excis_C"/>
</dbReference>
<sequence>MNDAIKVLIKKGQEIVNQPYKKVYFTGQKEADSLLNDLKKFPHAFVLACVMDRQIKAERAWMIPFEISDEIGGFDFQKLFALPLKKIKRVFQKRALHRFNETMAENFYLAIKKIHETYNSDASNIWKDNPKSATVVRRFLQFKGVGVKIASMAANILARDFKIQFADKICIDISPDVQVNRVFIRLGLIDKNATRDELIYCARELHPEYPGVLDLPAWEIGREFCRPNNPVCEDCYLEKYCPKVDID</sequence>
<dbReference type="EMBL" id="DSXI01000080">
    <property type="protein sequence ID" value="HGS04388.1"/>
    <property type="molecule type" value="Genomic_DNA"/>
</dbReference>